<reference evidence="2" key="2">
    <citation type="submission" date="2021-01" db="EMBL/GenBank/DDBJ databases">
        <authorList>
            <person name="Schikora-Tamarit M.A."/>
        </authorList>
    </citation>
    <scope>NUCLEOTIDE SEQUENCE</scope>
    <source>
        <strain evidence="2">CBS2887</strain>
    </source>
</reference>
<proteinExistence type="predicted"/>
<accession>A0A9P8Q5F3</accession>
<protein>
    <submittedName>
        <fullName evidence="2">Uncharacterized protein</fullName>
    </submittedName>
</protein>
<evidence type="ECO:0000313" key="3">
    <source>
        <dbReference type="Proteomes" id="UP000774326"/>
    </source>
</evidence>
<feature type="transmembrane region" description="Helical" evidence="1">
    <location>
        <begin position="60"/>
        <end position="84"/>
    </location>
</feature>
<sequence length="159" mass="16879">MDRKRQKTKDLRIILARQFSSSVLTLSLVKIRYLWVSVVGNKADNSLIPALMFSRLRLSTSLWLSFLILWYSSESFSGLALSVLSVAARMSSGTTSAVGSSLETAAESAAAAAAAGCFDCSAAAAAYGSSMKISELAASEPFSSEWAIKAESMLASLFS</sequence>
<name>A0A9P8Q5F3_WICPI</name>
<keyword evidence="1" id="KW-0472">Membrane</keyword>
<reference evidence="2" key="1">
    <citation type="journal article" date="2021" name="Open Biol.">
        <title>Shared evolutionary footprints suggest mitochondrial oxidative damage underlies multiple complex I losses in fungi.</title>
        <authorList>
            <person name="Schikora-Tamarit M.A."/>
            <person name="Marcet-Houben M."/>
            <person name="Nosek J."/>
            <person name="Gabaldon T."/>
        </authorList>
    </citation>
    <scope>NUCLEOTIDE SEQUENCE</scope>
    <source>
        <strain evidence="2">CBS2887</strain>
    </source>
</reference>
<dbReference type="Proteomes" id="UP000774326">
    <property type="component" value="Unassembled WGS sequence"/>
</dbReference>
<dbReference type="EMBL" id="JAEUBG010002417">
    <property type="protein sequence ID" value="KAH3684538.1"/>
    <property type="molecule type" value="Genomic_DNA"/>
</dbReference>
<gene>
    <name evidence="2" type="ORF">WICPIJ_004488</name>
</gene>
<dbReference type="AlphaFoldDB" id="A0A9P8Q5F3"/>
<organism evidence="2 3">
    <name type="scientific">Wickerhamomyces pijperi</name>
    <name type="common">Yeast</name>
    <name type="synonym">Pichia pijperi</name>
    <dbReference type="NCBI Taxonomy" id="599730"/>
    <lineage>
        <taxon>Eukaryota</taxon>
        <taxon>Fungi</taxon>
        <taxon>Dikarya</taxon>
        <taxon>Ascomycota</taxon>
        <taxon>Saccharomycotina</taxon>
        <taxon>Saccharomycetes</taxon>
        <taxon>Phaffomycetales</taxon>
        <taxon>Wickerhamomycetaceae</taxon>
        <taxon>Wickerhamomyces</taxon>
    </lineage>
</organism>
<comment type="caution">
    <text evidence="2">The sequence shown here is derived from an EMBL/GenBank/DDBJ whole genome shotgun (WGS) entry which is preliminary data.</text>
</comment>
<keyword evidence="1" id="KW-0812">Transmembrane</keyword>
<feature type="transmembrane region" description="Helical" evidence="1">
    <location>
        <begin position="21"/>
        <end position="40"/>
    </location>
</feature>
<keyword evidence="1" id="KW-1133">Transmembrane helix</keyword>
<evidence type="ECO:0000313" key="2">
    <source>
        <dbReference type="EMBL" id="KAH3684538.1"/>
    </source>
</evidence>
<evidence type="ECO:0000256" key="1">
    <source>
        <dbReference type="SAM" id="Phobius"/>
    </source>
</evidence>
<keyword evidence="3" id="KW-1185">Reference proteome</keyword>